<gene>
    <name evidence="11" type="ORF">G3M70_05580</name>
</gene>
<dbReference type="Gene3D" id="3.40.50.720">
    <property type="entry name" value="NAD(P)-binding Rossmann-like Domain"/>
    <property type="match status" value="1"/>
</dbReference>
<evidence type="ECO:0000313" key="12">
    <source>
        <dbReference type="Proteomes" id="UP000594688"/>
    </source>
</evidence>
<evidence type="ECO:0000313" key="11">
    <source>
        <dbReference type="EMBL" id="QPJ63722.1"/>
    </source>
</evidence>
<evidence type="ECO:0000256" key="3">
    <source>
        <dbReference type="ARBA" id="ARBA00012068"/>
    </source>
</evidence>
<keyword evidence="7" id="KW-0520">NAD</keyword>
<evidence type="ECO:0000256" key="4">
    <source>
        <dbReference type="ARBA" id="ARBA00022498"/>
    </source>
</evidence>
<proteinExistence type="inferred from homology"/>
<dbReference type="GO" id="GO:0004665">
    <property type="term" value="F:prephenate dehydrogenase (NADP+) activity"/>
    <property type="evidence" value="ECO:0007669"/>
    <property type="project" value="InterPro"/>
</dbReference>
<dbReference type="InterPro" id="IPR003099">
    <property type="entry name" value="Prephen_DH"/>
</dbReference>
<dbReference type="EMBL" id="CP048685">
    <property type="protein sequence ID" value="QPJ63722.1"/>
    <property type="molecule type" value="Genomic_DNA"/>
</dbReference>
<accession>A0A7T0BZF0</accession>
<comment type="similarity">
    <text evidence="2">Belongs to the prephenate/arogenate dehydrogenase family.</text>
</comment>
<evidence type="ECO:0000256" key="8">
    <source>
        <dbReference type="ARBA" id="ARBA00023141"/>
    </source>
</evidence>
<dbReference type="FunFam" id="1.10.3660.10:FF:000003">
    <property type="entry name" value="Prephenate dehydrogenase"/>
    <property type="match status" value="1"/>
</dbReference>
<dbReference type="KEGG" id="nli:G3M70_05580"/>
<protein>
    <recommendedName>
        <fullName evidence="3">prephenate dehydrogenase</fullName>
        <ecNumber evidence="3">1.3.1.12</ecNumber>
    </recommendedName>
</protein>
<evidence type="ECO:0000256" key="6">
    <source>
        <dbReference type="ARBA" id="ARBA00023002"/>
    </source>
</evidence>
<keyword evidence="8" id="KW-0057">Aromatic amino acid biosynthesis</keyword>
<evidence type="ECO:0000256" key="2">
    <source>
        <dbReference type="ARBA" id="ARBA00007964"/>
    </source>
</evidence>
<sequence>MAIIGVGLLGGSLALAARERKLINTITGFGRNQDTLKRAQEKGVIDDWSADLREAVKDCDLVVLCSPVGTFMPRLKEMKSALKPGSIVTDVGSVKGDLVSQIENEMPEGATFVGAHPIAGSEKSGLDAAFKELFEGARCIVTPTDKTPIEAQDRMVKFWDALGMEVICMDPDEHDRVLGAVSHLPHVVAFALMNAVAKVTTKNYDDVLCFSGGGLRDITRIASSDPVMWRDISISNRKQVLTLIDEFQVQMDALKNMIDRKEAVRLEEAFAAANKNRIKLAKVDE</sequence>
<evidence type="ECO:0000256" key="7">
    <source>
        <dbReference type="ARBA" id="ARBA00023027"/>
    </source>
</evidence>
<comment type="catalytic activity">
    <reaction evidence="9">
        <text>prephenate + NAD(+) = 3-(4-hydroxyphenyl)pyruvate + CO2 + NADH</text>
        <dbReference type="Rhea" id="RHEA:13869"/>
        <dbReference type="ChEBI" id="CHEBI:16526"/>
        <dbReference type="ChEBI" id="CHEBI:29934"/>
        <dbReference type="ChEBI" id="CHEBI:36242"/>
        <dbReference type="ChEBI" id="CHEBI:57540"/>
        <dbReference type="ChEBI" id="CHEBI:57945"/>
        <dbReference type="EC" id="1.3.1.12"/>
    </reaction>
</comment>
<dbReference type="SUPFAM" id="SSF48179">
    <property type="entry name" value="6-phosphogluconate dehydrogenase C-terminal domain-like"/>
    <property type="match status" value="1"/>
</dbReference>
<dbReference type="GO" id="GO:0006571">
    <property type="term" value="P:tyrosine biosynthetic process"/>
    <property type="evidence" value="ECO:0007669"/>
    <property type="project" value="UniProtKB-KW"/>
</dbReference>
<dbReference type="GO" id="GO:0070403">
    <property type="term" value="F:NAD+ binding"/>
    <property type="evidence" value="ECO:0007669"/>
    <property type="project" value="InterPro"/>
</dbReference>
<dbReference type="InterPro" id="IPR008927">
    <property type="entry name" value="6-PGluconate_DH-like_C_sf"/>
</dbReference>
<dbReference type="GO" id="GO:0008977">
    <property type="term" value="F:prephenate dehydrogenase (NAD+) activity"/>
    <property type="evidence" value="ECO:0007669"/>
    <property type="project" value="UniProtKB-EC"/>
</dbReference>
<evidence type="ECO:0000259" key="10">
    <source>
        <dbReference type="PROSITE" id="PS51176"/>
    </source>
</evidence>
<evidence type="ECO:0000256" key="1">
    <source>
        <dbReference type="ARBA" id="ARBA00005067"/>
    </source>
</evidence>
<dbReference type="Pfam" id="PF02153">
    <property type="entry name" value="PDH_N"/>
    <property type="match status" value="1"/>
</dbReference>
<reference evidence="11 12" key="1">
    <citation type="submission" date="2020-02" db="EMBL/GenBank/DDBJ databases">
        <title>Genomic and physiological characterization of two novel Nitrospinaceae genera.</title>
        <authorList>
            <person name="Mueller A.J."/>
            <person name="Jung M.-Y."/>
            <person name="Strachan C.R."/>
            <person name="Herbold C.W."/>
            <person name="Kirkegaard R.H."/>
            <person name="Daims H."/>
        </authorList>
    </citation>
    <scope>NUCLEOTIDE SEQUENCE [LARGE SCALE GENOMIC DNA]</scope>
    <source>
        <strain evidence="11">EB</strain>
    </source>
</reference>
<dbReference type="InterPro" id="IPR050812">
    <property type="entry name" value="Preph/Arog_dehydrog"/>
</dbReference>
<dbReference type="Gene3D" id="1.10.3660.10">
    <property type="entry name" value="6-phosphogluconate dehydrogenase C-terminal like domain"/>
    <property type="match status" value="1"/>
</dbReference>
<dbReference type="InterPro" id="IPR046825">
    <property type="entry name" value="PDH_C"/>
</dbReference>
<dbReference type="PANTHER" id="PTHR21363">
    <property type="entry name" value="PREPHENATE DEHYDROGENASE"/>
    <property type="match status" value="1"/>
</dbReference>
<evidence type="ECO:0000256" key="9">
    <source>
        <dbReference type="ARBA" id="ARBA00049260"/>
    </source>
</evidence>
<dbReference type="AlphaFoldDB" id="A0A7T0BZF0"/>
<keyword evidence="5" id="KW-0028">Amino-acid biosynthesis</keyword>
<dbReference type="InterPro" id="IPR046826">
    <property type="entry name" value="PDH_N"/>
</dbReference>
<dbReference type="Proteomes" id="UP000594688">
    <property type="component" value="Chromosome"/>
</dbReference>
<organism evidence="11 12">
    <name type="scientific">Candidatus Nitronauta litoralis</name>
    <dbReference type="NCBI Taxonomy" id="2705533"/>
    <lineage>
        <taxon>Bacteria</taxon>
        <taxon>Pseudomonadati</taxon>
        <taxon>Nitrospinota/Tectimicrobiota group</taxon>
        <taxon>Nitrospinota</taxon>
        <taxon>Nitrospinia</taxon>
        <taxon>Nitrospinales</taxon>
        <taxon>Nitrospinaceae</taxon>
        <taxon>Candidatus Nitronauta</taxon>
    </lineage>
</organism>
<dbReference type="EC" id="1.3.1.12" evidence="3"/>
<keyword evidence="4" id="KW-0827">Tyrosine biosynthesis</keyword>
<dbReference type="FunFam" id="3.40.50.720:FF:000208">
    <property type="entry name" value="Prephenate dehydrogenase"/>
    <property type="match status" value="1"/>
</dbReference>
<comment type="pathway">
    <text evidence="1">Amino-acid biosynthesis; L-tyrosine biosynthesis; (4-hydroxyphenyl)pyruvate from prephenate (NAD(+) route): step 1/1.</text>
</comment>
<keyword evidence="6" id="KW-0560">Oxidoreductase</keyword>
<dbReference type="InterPro" id="IPR036291">
    <property type="entry name" value="NAD(P)-bd_dom_sf"/>
</dbReference>
<feature type="domain" description="Prephenate/arogenate dehydrogenase" evidence="10">
    <location>
        <begin position="1"/>
        <end position="285"/>
    </location>
</feature>
<dbReference type="Pfam" id="PF20463">
    <property type="entry name" value="PDH_C"/>
    <property type="match status" value="1"/>
</dbReference>
<dbReference type="SUPFAM" id="SSF51735">
    <property type="entry name" value="NAD(P)-binding Rossmann-fold domains"/>
    <property type="match status" value="1"/>
</dbReference>
<dbReference type="PANTHER" id="PTHR21363:SF0">
    <property type="entry name" value="PREPHENATE DEHYDROGENASE [NADP(+)]"/>
    <property type="match status" value="1"/>
</dbReference>
<dbReference type="PROSITE" id="PS51176">
    <property type="entry name" value="PDH_ADH"/>
    <property type="match status" value="1"/>
</dbReference>
<evidence type="ECO:0000256" key="5">
    <source>
        <dbReference type="ARBA" id="ARBA00022605"/>
    </source>
</evidence>
<name>A0A7T0BZF0_9BACT</name>